<keyword evidence="2" id="KW-1185">Reference proteome</keyword>
<accession>A0A1I8P989</accession>
<proteinExistence type="predicted"/>
<dbReference type="KEGG" id="scac:106082745"/>
<reference evidence="1" key="1">
    <citation type="submission" date="2020-05" db="UniProtKB">
        <authorList>
            <consortium name="EnsemblMetazoa"/>
        </authorList>
    </citation>
    <scope>IDENTIFICATION</scope>
    <source>
        <strain evidence="1">USDA</strain>
    </source>
</reference>
<dbReference type="PANTHER" id="PTHR20977:SF0">
    <property type="entry name" value="AT13385P-RELATED"/>
    <property type="match status" value="1"/>
</dbReference>
<dbReference type="EnsemblMetazoa" id="SCAU005994-RA">
    <property type="protein sequence ID" value="SCAU005994-PA"/>
    <property type="gene ID" value="SCAU005994"/>
</dbReference>
<dbReference type="Proteomes" id="UP000095300">
    <property type="component" value="Unassembled WGS sequence"/>
</dbReference>
<gene>
    <name evidence="1" type="primary">106082745</name>
</gene>
<protein>
    <submittedName>
        <fullName evidence="1">Uncharacterized protein</fullName>
    </submittedName>
</protein>
<organism evidence="1 2">
    <name type="scientific">Stomoxys calcitrans</name>
    <name type="common">Stable fly</name>
    <name type="synonym">Conops calcitrans</name>
    <dbReference type="NCBI Taxonomy" id="35570"/>
    <lineage>
        <taxon>Eukaryota</taxon>
        <taxon>Metazoa</taxon>
        <taxon>Ecdysozoa</taxon>
        <taxon>Arthropoda</taxon>
        <taxon>Hexapoda</taxon>
        <taxon>Insecta</taxon>
        <taxon>Pterygota</taxon>
        <taxon>Neoptera</taxon>
        <taxon>Endopterygota</taxon>
        <taxon>Diptera</taxon>
        <taxon>Brachycera</taxon>
        <taxon>Muscomorpha</taxon>
        <taxon>Muscoidea</taxon>
        <taxon>Muscidae</taxon>
        <taxon>Stomoxys</taxon>
    </lineage>
</organism>
<dbReference type="VEuPathDB" id="VectorBase:SCAU005994"/>
<name>A0A1I8P989_STOCA</name>
<dbReference type="InterPro" id="IPR006611">
    <property type="entry name" value="DUF1431_DROsp"/>
</dbReference>
<dbReference type="AlphaFoldDB" id="A0A1I8P989"/>
<dbReference type="SMART" id="SM00689">
    <property type="entry name" value="DM6"/>
    <property type="match status" value="1"/>
</dbReference>
<sequence>MAYKTIAAVCRVGHLLAKPGHMVKHSKPNPLLMMECSRCHIRYQSRDDCKQKPVEKCGERFKDAPCDQNAKKPKTHIKQAMPQPLPLSEQEIKLKTPDICCGNVCPDAVPRLDTLYYKRSDKAQRKYEQTWAECPELMKKPKLLCRYESIIYPKLEKRPRGERPQTACKPPECNNTKTACPRFNMPRCGKARRPPKCSVTREPLDCMKDKAPYPSFSECKRDLPHPLHPIECKCLALPTMCEVWEHFHKVQANKAGVLK</sequence>
<dbReference type="PANTHER" id="PTHR20977">
    <property type="entry name" value="AT13385P-RELATED"/>
    <property type="match status" value="1"/>
</dbReference>
<dbReference type="OrthoDB" id="7812215at2759"/>
<evidence type="ECO:0000313" key="2">
    <source>
        <dbReference type="Proteomes" id="UP000095300"/>
    </source>
</evidence>
<evidence type="ECO:0000313" key="1">
    <source>
        <dbReference type="EnsemblMetazoa" id="SCAU005994-PA"/>
    </source>
</evidence>
<dbReference type="Pfam" id="PF07248">
    <property type="entry name" value="DUF1431"/>
    <property type="match status" value="1"/>
</dbReference>